<accession>A0A2T1NID7</accession>
<dbReference type="PIRSF" id="PIRSF000726">
    <property type="entry name" value="Asp_kin"/>
    <property type="match status" value="1"/>
</dbReference>
<dbReference type="Proteomes" id="UP000238430">
    <property type="component" value="Unassembled WGS sequence"/>
</dbReference>
<dbReference type="Gene3D" id="1.20.120.1320">
    <property type="entry name" value="Aspartokinase, catalytic domain"/>
    <property type="match status" value="1"/>
</dbReference>
<evidence type="ECO:0000259" key="11">
    <source>
        <dbReference type="Pfam" id="PF00696"/>
    </source>
</evidence>
<evidence type="ECO:0000256" key="5">
    <source>
        <dbReference type="ARBA" id="ARBA00022777"/>
    </source>
</evidence>
<sequence>MRVFKFGGASVKDALGVKNLVSVLEEVGHENTLIVISAMGKTTNAMEVVIGNYFNNQAELQADLQDVIKYHNQIIIDLFENERHAVFNTVKTLFEELKAFLKTNKSPDYNFVYDQVIGYGELVSTTIISAYLNEVGYKNNWIDVRQLIKTDDYYRRANVNWDQTQTNILTYINTKQLNITQGFLGSDKNNFTTTLGREGSDYTAAIIAYCLNAESVTIWKDVPGVLNADPRYFENAQLLNVISYTEAIELAFYGASVIHPKTLQPLQRKEIPLHVKSFIQPQNNGTVVKKFKGIDPVVPCFILKQNQVLISLSTLDFSYVVEENISEIFNLLSKYKMKVDVIQNSAISFSVCFENNYNNLEPLLLHLKAKFKVTCHDNVSLFTIRHYNEQAIQKLEKGKTILLKQMYQNTVQIVTK</sequence>
<proteinExistence type="inferred from homology"/>
<dbReference type="PANTHER" id="PTHR21499">
    <property type="entry name" value="ASPARTATE KINASE"/>
    <property type="match status" value="1"/>
</dbReference>
<dbReference type="OrthoDB" id="9799110at2"/>
<evidence type="ECO:0000256" key="10">
    <source>
        <dbReference type="RuleBase" id="RU004249"/>
    </source>
</evidence>
<dbReference type="InterPro" id="IPR001341">
    <property type="entry name" value="Asp_kinase"/>
</dbReference>
<evidence type="ECO:0000256" key="1">
    <source>
        <dbReference type="ARBA" id="ARBA00004766"/>
    </source>
</evidence>
<feature type="domain" description="Aspartate/glutamate/uridylate kinase" evidence="11">
    <location>
        <begin position="2"/>
        <end position="277"/>
    </location>
</feature>
<dbReference type="Pfam" id="PF00696">
    <property type="entry name" value="AA_kinase"/>
    <property type="match status" value="1"/>
</dbReference>
<reference evidence="12 13" key="1">
    <citation type="submission" date="2018-03" db="EMBL/GenBank/DDBJ databases">
        <title>Mesoflavibacter sp. HG37 and Mesoflavibacter sp. HG96 sp.nov., two marine bacteria isolated from seawater of Western Pacific Ocean.</title>
        <authorList>
            <person name="Cheng H."/>
            <person name="Wu Y.-H."/>
            <person name="Guo L.-L."/>
            <person name="Xu X.-W."/>
        </authorList>
    </citation>
    <scope>NUCLEOTIDE SEQUENCE [LARGE SCALE GENOMIC DNA]</scope>
    <source>
        <strain evidence="12 13">KCTC 42117</strain>
    </source>
</reference>
<organism evidence="12 13">
    <name type="scientific">Mesoflavibacter zeaxanthinifaciens subsp. sabulilitoris</name>
    <dbReference type="NCBI Taxonomy" id="1520893"/>
    <lineage>
        <taxon>Bacteria</taxon>
        <taxon>Pseudomonadati</taxon>
        <taxon>Bacteroidota</taxon>
        <taxon>Flavobacteriia</taxon>
        <taxon>Flavobacteriales</taxon>
        <taxon>Flavobacteriaceae</taxon>
        <taxon>Mesoflavibacter</taxon>
    </lineage>
</organism>
<dbReference type="GO" id="GO:0009090">
    <property type="term" value="P:homoserine biosynthetic process"/>
    <property type="evidence" value="ECO:0007669"/>
    <property type="project" value="TreeGrafter"/>
</dbReference>
<evidence type="ECO:0000256" key="8">
    <source>
        <dbReference type="PIRSR" id="PIRSR000726-1"/>
    </source>
</evidence>
<dbReference type="GO" id="GO:0005524">
    <property type="term" value="F:ATP binding"/>
    <property type="evidence" value="ECO:0007669"/>
    <property type="project" value="UniProtKB-KW"/>
</dbReference>
<dbReference type="Gene3D" id="3.40.1160.10">
    <property type="entry name" value="Acetylglutamate kinase-like"/>
    <property type="match status" value="1"/>
</dbReference>
<comment type="catalytic activity">
    <reaction evidence="7 9">
        <text>L-aspartate + ATP = 4-phospho-L-aspartate + ADP</text>
        <dbReference type="Rhea" id="RHEA:23776"/>
        <dbReference type="ChEBI" id="CHEBI:29991"/>
        <dbReference type="ChEBI" id="CHEBI:30616"/>
        <dbReference type="ChEBI" id="CHEBI:57535"/>
        <dbReference type="ChEBI" id="CHEBI:456216"/>
        <dbReference type="EC" id="2.7.2.4"/>
    </reaction>
</comment>
<protein>
    <recommendedName>
        <fullName evidence="9">Aspartokinase</fullName>
        <ecNumber evidence="9">2.7.2.4</ecNumber>
    </recommendedName>
</protein>
<name>A0A2T1NID7_9FLAO</name>
<dbReference type="GO" id="GO:0004072">
    <property type="term" value="F:aspartate kinase activity"/>
    <property type="evidence" value="ECO:0007669"/>
    <property type="project" value="UniProtKB-EC"/>
</dbReference>
<evidence type="ECO:0000313" key="12">
    <source>
        <dbReference type="EMBL" id="PSG92592.1"/>
    </source>
</evidence>
<dbReference type="PANTHER" id="PTHR21499:SF59">
    <property type="entry name" value="ASPARTOKINASE"/>
    <property type="match status" value="1"/>
</dbReference>
<dbReference type="EC" id="2.7.2.4" evidence="9"/>
<dbReference type="SUPFAM" id="SSF55021">
    <property type="entry name" value="ACT-like"/>
    <property type="match status" value="1"/>
</dbReference>
<dbReference type="GO" id="GO:0009089">
    <property type="term" value="P:lysine biosynthetic process via diaminopimelate"/>
    <property type="evidence" value="ECO:0007669"/>
    <property type="project" value="UniProtKB-UniPathway"/>
</dbReference>
<dbReference type="GO" id="GO:0009088">
    <property type="term" value="P:threonine biosynthetic process"/>
    <property type="evidence" value="ECO:0007669"/>
    <property type="project" value="UniProtKB-UniPathway"/>
</dbReference>
<dbReference type="UniPathway" id="UPA00050">
    <property type="reaction ID" value="UER00461"/>
</dbReference>
<keyword evidence="3 9" id="KW-0808">Transferase</keyword>
<evidence type="ECO:0000256" key="9">
    <source>
        <dbReference type="RuleBase" id="RU003448"/>
    </source>
</evidence>
<comment type="pathway">
    <text evidence="1 10">Amino-acid biosynthesis; L-lysine biosynthesis via DAP pathway; (S)-tetrahydrodipicolinate from L-aspartate: step 1/4.</text>
</comment>
<dbReference type="InterPro" id="IPR045865">
    <property type="entry name" value="ACT-like_dom_sf"/>
</dbReference>
<evidence type="ECO:0000256" key="4">
    <source>
        <dbReference type="ARBA" id="ARBA00022741"/>
    </source>
</evidence>
<evidence type="ECO:0000256" key="3">
    <source>
        <dbReference type="ARBA" id="ARBA00022679"/>
    </source>
</evidence>
<dbReference type="InterPro" id="IPR036393">
    <property type="entry name" value="AceGlu_kinase-like_sf"/>
</dbReference>
<dbReference type="InterPro" id="IPR001048">
    <property type="entry name" value="Asp/Glu/Uridylate_kinase"/>
</dbReference>
<keyword evidence="10" id="KW-0028">Amino-acid biosynthesis</keyword>
<comment type="similarity">
    <text evidence="2 9">Belongs to the aspartokinase family.</text>
</comment>
<keyword evidence="6 8" id="KW-0067">ATP-binding</keyword>
<dbReference type="InterPro" id="IPR005260">
    <property type="entry name" value="Asp_kin_monofn"/>
</dbReference>
<keyword evidence="5 9" id="KW-0418">Kinase</keyword>
<dbReference type="GO" id="GO:0005829">
    <property type="term" value="C:cytosol"/>
    <property type="evidence" value="ECO:0007669"/>
    <property type="project" value="TreeGrafter"/>
</dbReference>
<dbReference type="RefSeq" id="WP_106677290.1">
    <property type="nucleotide sequence ID" value="NZ_JACHWV010000005.1"/>
</dbReference>
<evidence type="ECO:0000256" key="7">
    <source>
        <dbReference type="ARBA" id="ARBA00047872"/>
    </source>
</evidence>
<comment type="caution">
    <text evidence="12">The sequence shown here is derived from an EMBL/GenBank/DDBJ whole genome shotgun (WGS) entry which is preliminary data.</text>
</comment>
<keyword evidence="4 8" id="KW-0547">Nucleotide-binding</keyword>
<evidence type="ECO:0000313" key="13">
    <source>
        <dbReference type="Proteomes" id="UP000238430"/>
    </source>
</evidence>
<evidence type="ECO:0000256" key="2">
    <source>
        <dbReference type="ARBA" id="ARBA00010122"/>
    </source>
</evidence>
<dbReference type="NCBIfam" id="TIGR00657">
    <property type="entry name" value="asp_kinases"/>
    <property type="match status" value="1"/>
</dbReference>
<dbReference type="UniPathway" id="UPA00051">
    <property type="reaction ID" value="UER00462"/>
</dbReference>
<dbReference type="InterPro" id="IPR042199">
    <property type="entry name" value="AsparK_Bifunc_asparK/hSer_DH"/>
</dbReference>
<comment type="pathway">
    <text evidence="10">Amino-acid biosynthesis; L-threonine biosynthesis; L-threonine from L-aspartate: step 1/5.</text>
</comment>
<dbReference type="UniPathway" id="UPA00034">
    <property type="reaction ID" value="UER00015"/>
</dbReference>
<keyword evidence="13" id="KW-1185">Reference proteome</keyword>
<gene>
    <name evidence="12" type="ORF">C7H61_03875</name>
</gene>
<dbReference type="SUPFAM" id="SSF53633">
    <property type="entry name" value="Carbamate kinase-like"/>
    <property type="match status" value="1"/>
</dbReference>
<comment type="pathway">
    <text evidence="10">Amino-acid biosynthesis; L-methionine biosynthesis via de novo pathway; L-homoserine from L-aspartate: step 1/3.</text>
</comment>
<dbReference type="EMBL" id="PXOT01000018">
    <property type="protein sequence ID" value="PSG92592.1"/>
    <property type="molecule type" value="Genomic_DNA"/>
</dbReference>
<feature type="binding site" evidence="8">
    <location>
        <position position="231"/>
    </location>
    <ligand>
        <name>ATP</name>
        <dbReference type="ChEBI" id="CHEBI:30616"/>
    </ligand>
</feature>
<dbReference type="AlphaFoldDB" id="A0A2T1NID7"/>
<evidence type="ECO:0000256" key="6">
    <source>
        <dbReference type="ARBA" id="ARBA00022840"/>
    </source>
</evidence>